<feature type="domain" description="NAD(P)-binding" evidence="7">
    <location>
        <begin position="4"/>
        <end position="310"/>
    </location>
</feature>
<dbReference type="PANTHER" id="PTHR43715">
    <property type="entry name" value="GDP-MANNOSE 4,6-DEHYDRATASE"/>
    <property type="match status" value="1"/>
</dbReference>
<dbReference type="CDD" id="cd05260">
    <property type="entry name" value="GDP_MD_SDR_e"/>
    <property type="match status" value="1"/>
</dbReference>
<protein>
    <recommendedName>
        <fullName evidence="4">GDP-mannose 4,6-dehydratase</fullName>
        <ecNumber evidence="4">4.2.1.47</ecNumber>
    </recommendedName>
</protein>
<dbReference type="InterPro" id="IPR016040">
    <property type="entry name" value="NAD(P)-bd_dom"/>
</dbReference>
<comment type="catalytic activity">
    <reaction evidence="1">
        <text>GDP-alpha-D-mannose = GDP-4-dehydro-alpha-D-rhamnose + H2O</text>
        <dbReference type="Rhea" id="RHEA:23820"/>
        <dbReference type="ChEBI" id="CHEBI:15377"/>
        <dbReference type="ChEBI" id="CHEBI:57527"/>
        <dbReference type="ChEBI" id="CHEBI:57964"/>
        <dbReference type="EC" id="4.2.1.47"/>
    </reaction>
</comment>
<sequence>MRALICGISGQDGSYLAELLLGKGYEVWGSSRDAQGTGFLNLKKLGIYDKVRLVSMVPEDFRSVLVALNRSEPDEVYYLAGQSSVGLSFEQPAETIQSIALGTLNVLEACRMLNPSPKIYHAGSSECFGDTGRLSANESTPFHPQSPYAVAKSSAFWLVDNYRNAYDMYACTGILFNHESPLRPKRFVTQKIVSTASRIANGSNEVLELGRMDISRDWGWAPEYVEAMWLMLQTDNPEDYVIATGETNTLEQFVSAAFAYFNLDYKEHVKQNDAFIRPSELLYSVGDPSKAKEKLGWGARFDMQAVIANMIKGGIDDKG</sequence>
<evidence type="ECO:0000313" key="9">
    <source>
        <dbReference type="Proteomes" id="UP000198924"/>
    </source>
</evidence>
<name>A0A1I3YMS2_9GAMM</name>
<evidence type="ECO:0000256" key="3">
    <source>
        <dbReference type="ARBA" id="ARBA00009263"/>
    </source>
</evidence>
<keyword evidence="5" id="KW-0456">Lyase</keyword>
<dbReference type="AlphaFoldDB" id="A0A1I3YMS2"/>
<dbReference type="InterPro" id="IPR036291">
    <property type="entry name" value="NAD(P)-bd_dom_sf"/>
</dbReference>
<dbReference type="Pfam" id="PF16363">
    <property type="entry name" value="GDP_Man_Dehyd"/>
    <property type="match status" value="1"/>
</dbReference>
<dbReference type="Gene3D" id="3.90.25.10">
    <property type="entry name" value="UDP-galactose 4-epimerase, domain 1"/>
    <property type="match status" value="1"/>
</dbReference>
<evidence type="ECO:0000256" key="2">
    <source>
        <dbReference type="ARBA" id="ARBA00001937"/>
    </source>
</evidence>
<proteinExistence type="inferred from homology"/>
<evidence type="ECO:0000313" key="8">
    <source>
        <dbReference type="EMBL" id="SFK33095.1"/>
    </source>
</evidence>
<evidence type="ECO:0000259" key="7">
    <source>
        <dbReference type="Pfam" id="PF16363"/>
    </source>
</evidence>
<comment type="similarity">
    <text evidence="3">Belongs to the NAD(P)-dependent epimerase/dehydratase family. GDP-mannose 4,6-dehydratase subfamily.</text>
</comment>
<dbReference type="Proteomes" id="UP000198924">
    <property type="component" value="Unassembled WGS sequence"/>
</dbReference>
<dbReference type="RefSeq" id="WP_091713547.1">
    <property type="nucleotide sequence ID" value="NZ_FOSH01000008.1"/>
</dbReference>
<dbReference type="InterPro" id="IPR006368">
    <property type="entry name" value="GDP_Man_deHydtase"/>
</dbReference>
<dbReference type="EMBL" id="FOSH01000008">
    <property type="protein sequence ID" value="SFK33095.1"/>
    <property type="molecule type" value="Genomic_DNA"/>
</dbReference>
<evidence type="ECO:0000256" key="1">
    <source>
        <dbReference type="ARBA" id="ARBA00000188"/>
    </source>
</evidence>
<gene>
    <name evidence="8" type="ORF">SAMN04488079_108139</name>
</gene>
<accession>A0A1I3YMS2</accession>
<dbReference type="Gene3D" id="3.40.50.720">
    <property type="entry name" value="NAD(P)-binding Rossmann-like Domain"/>
    <property type="match status" value="1"/>
</dbReference>
<reference evidence="9" key="1">
    <citation type="submission" date="2016-10" db="EMBL/GenBank/DDBJ databases">
        <authorList>
            <person name="Varghese N."/>
            <person name="Submissions S."/>
        </authorList>
    </citation>
    <scope>NUCLEOTIDE SEQUENCE [LARGE SCALE GENOMIC DNA]</scope>
    <source>
        <strain evidence="9">DSM 11578</strain>
    </source>
</reference>
<dbReference type="PANTHER" id="PTHR43715:SF1">
    <property type="entry name" value="GDP-MANNOSE 4,6 DEHYDRATASE"/>
    <property type="match status" value="1"/>
</dbReference>
<keyword evidence="9" id="KW-1185">Reference proteome</keyword>
<dbReference type="OrthoDB" id="9779041at2"/>
<dbReference type="EC" id="4.2.1.47" evidence="4"/>
<comment type="cofactor">
    <cofactor evidence="2">
        <name>NADP(+)</name>
        <dbReference type="ChEBI" id="CHEBI:58349"/>
    </cofactor>
</comment>
<dbReference type="GO" id="GO:0042351">
    <property type="term" value="P:'de novo' GDP-L-fucose biosynthetic process"/>
    <property type="evidence" value="ECO:0007669"/>
    <property type="project" value="TreeGrafter"/>
</dbReference>
<evidence type="ECO:0000256" key="6">
    <source>
        <dbReference type="ARBA" id="ARBA00059383"/>
    </source>
</evidence>
<organism evidence="8 9">
    <name type="scientific">Methylophaga sulfidovorans</name>
    <dbReference type="NCBI Taxonomy" id="45496"/>
    <lineage>
        <taxon>Bacteria</taxon>
        <taxon>Pseudomonadati</taxon>
        <taxon>Pseudomonadota</taxon>
        <taxon>Gammaproteobacteria</taxon>
        <taxon>Thiotrichales</taxon>
        <taxon>Piscirickettsiaceae</taxon>
        <taxon>Methylophaga</taxon>
    </lineage>
</organism>
<dbReference type="STRING" id="45496.SAMN04488079_108139"/>
<dbReference type="GO" id="GO:0008446">
    <property type="term" value="F:GDP-mannose 4,6-dehydratase activity"/>
    <property type="evidence" value="ECO:0007669"/>
    <property type="project" value="UniProtKB-EC"/>
</dbReference>
<evidence type="ECO:0000256" key="4">
    <source>
        <dbReference type="ARBA" id="ARBA00011989"/>
    </source>
</evidence>
<dbReference type="FunFam" id="3.40.50.720:FF:000924">
    <property type="entry name" value="GDP-mannose 4,6 dehydratase"/>
    <property type="match status" value="1"/>
</dbReference>
<evidence type="ECO:0000256" key="5">
    <source>
        <dbReference type="ARBA" id="ARBA00023239"/>
    </source>
</evidence>
<comment type="function">
    <text evidence="6">Catalyzes the conversion of GDP-D-mannose to GDP-4-dehydro-6-deoxy-D-mannose.</text>
</comment>
<dbReference type="SUPFAM" id="SSF51735">
    <property type="entry name" value="NAD(P)-binding Rossmann-fold domains"/>
    <property type="match status" value="1"/>
</dbReference>